<evidence type="ECO:0000256" key="5">
    <source>
        <dbReference type="ARBA" id="ARBA00022692"/>
    </source>
</evidence>
<feature type="transmembrane region" description="Helical" evidence="8">
    <location>
        <begin position="340"/>
        <end position="358"/>
    </location>
</feature>
<keyword evidence="2" id="KW-1003">Cell membrane</keyword>
<feature type="transmembrane region" description="Helical" evidence="8">
    <location>
        <begin position="365"/>
        <end position="384"/>
    </location>
</feature>
<evidence type="ECO:0000313" key="10">
    <source>
        <dbReference type="Proteomes" id="UP001236500"/>
    </source>
</evidence>
<evidence type="ECO:0000256" key="3">
    <source>
        <dbReference type="ARBA" id="ARBA00022676"/>
    </source>
</evidence>
<keyword evidence="3" id="KW-0328">Glycosyltransferase</keyword>
<evidence type="ECO:0000256" key="6">
    <source>
        <dbReference type="ARBA" id="ARBA00022989"/>
    </source>
</evidence>
<reference evidence="9 10" key="1">
    <citation type="submission" date="2023-02" db="EMBL/GenBank/DDBJ databases">
        <title>Description and genomic characterization of Microbulbifer bruguierae sp. nov., isolated from the sediment of mangrove plant Bruguiera sexangula.</title>
        <authorList>
            <person name="Long M."/>
        </authorList>
    </citation>
    <scope>NUCLEOTIDE SEQUENCE [LARGE SCALE GENOMIC DNA]</scope>
    <source>
        <strain evidence="9 10">H12</strain>
    </source>
</reference>
<dbReference type="PANTHER" id="PTHR33908">
    <property type="entry name" value="MANNOSYLTRANSFERASE YKCB-RELATED"/>
    <property type="match status" value="1"/>
</dbReference>
<sequence>MTKQEIMERLSALLPKLSFVLTLATGLRLLWALLIPVVPLSDSHAYDIFALNIWQHGTYGWSPETPESYWAVGTSALYASLYMLFGHSYWPIVFINILLSVGIIYFSYRLCEVFLPYSRAPILTAYLLTFWPTGILYVTVLASELPYMFLSMAGFYYFVTAPATISRFTLTAGLLFAAAYYVRPLITVAILMFAISCVLYSTQRFSQVCGRTLCALAVIVIMVAPWAYRNYQLYHDFVPNSSNGGSVFWMGNSPDTDGGYANIPKNVKDQAGNTYEQSKILKQQALEYIAAEPVAFVKRSFYKLYRFHSYETIGVSWNREGIEKTLGQRALLPLKALTQFYWLILVACGFVGMLLMWRNFTLWKLACHPFTLSWASSAGIHAIIVSQDRYHLPTVPFVAAFAAITLVWLFDFYQARLQRQRMRAVDNISPGSR</sequence>
<name>A0ABY8NCZ5_9GAMM</name>
<evidence type="ECO:0000256" key="8">
    <source>
        <dbReference type="SAM" id="Phobius"/>
    </source>
</evidence>
<evidence type="ECO:0000313" key="9">
    <source>
        <dbReference type="EMBL" id="WGL15303.1"/>
    </source>
</evidence>
<accession>A0ABY8NCZ5</accession>
<evidence type="ECO:0000256" key="4">
    <source>
        <dbReference type="ARBA" id="ARBA00022679"/>
    </source>
</evidence>
<gene>
    <name evidence="9" type="ORF">PVT68_11035</name>
</gene>
<feature type="transmembrane region" description="Helical" evidence="8">
    <location>
        <begin position="390"/>
        <end position="413"/>
    </location>
</feature>
<dbReference type="PANTHER" id="PTHR33908:SF11">
    <property type="entry name" value="MEMBRANE PROTEIN"/>
    <property type="match status" value="1"/>
</dbReference>
<evidence type="ECO:0008006" key="11">
    <source>
        <dbReference type="Google" id="ProtNLM"/>
    </source>
</evidence>
<feature type="transmembrane region" description="Helical" evidence="8">
    <location>
        <begin position="12"/>
        <end position="34"/>
    </location>
</feature>
<dbReference type="InterPro" id="IPR050297">
    <property type="entry name" value="LipidA_mod_glycosyltrf_83"/>
</dbReference>
<keyword evidence="5 8" id="KW-0812">Transmembrane</keyword>
<keyword evidence="7 8" id="KW-0472">Membrane</keyword>
<keyword evidence="4" id="KW-0808">Transferase</keyword>
<dbReference type="RefSeq" id="WP_280318014.1">
    <property type="nucleotide sequence ID" value="NZ_CP118605.1"/>
</dbReference>
<comment type="subcellular location">
    <subcellularLocation>
        <location evidence="1">Cell membrane</location>
        <topology evidence="1">Multi-pass membrane protein</topology>
    </subcellularLocation>
</comment>
<feature type="transmembrane region" description="Helical" evidence="8">
    <location>
        <begin position="181"/>
        <end position="201"/>
    </location>
</feature>
<evidence type="ECO:0000256" key="2">
    <source>
        <dbReference type="ARBA" id="ARBA00022475"/>
    </source>
</evidence>
<keyword evidence="10" id="KW-1185">Reference proteome</keyword>
<keyword evidence="6 8" id="KW-1133">Transmembrane helix</keyword>
<feature type="transmembrane region" description="Helical" evidence="8">
    <location>
        <begin position="208"/>
        <end position="228"/>
    </location>
</feature>
<evidence type="ECO:0000256" key="7">
    <source>
        <dbReference type="ARBA" id="ARBA00023136"/>
    </source>
</evidence>
<feature type="transmembrane region" description="Helical" evidence="8">
    <location>
        <begin position="120"/>
        <end position="142"/>
    </location>
</feature>
<feature type="transmembrane region" description="Helical" evidence="8">
    <location>
        <begin position="92"/>
        <end position="108"/>
    </location>
</feature>
<protein>
    <recommendedName>
        <fullName evidence="11">Glycosyltransferase RgtA/B/C/D-like domain-containing protein</fullName>
    </recommendedName>
</protein>
<proteinExistence type="predicted"/>
<dbReference type="Proteomes" id="UP001236500">
    <property type="component" value="Chromosome"/>
</dbReference>
<evidence type="ECO:0000256" key="1">
    <source>
        <dbReference type="ARBA" id="ARBA00004651"/>
    </source>
</evidence>
<organism evidence="9 10">
    <name type="scientific">Microbulbifer bruguierae</name>
    <dbReference type="NCBI Taxonomy" id="3029061"/>
    <lineage>
        <taxon>Bacteria</taxon>
        <taxon>Pseudomonadati</taxon>
        <taxon>Pseudomonadota</taxon>
        <taxon>Gammaproteobacteria</taxon>
        <taxon>Cellvibrionales</taxon>
        <taxon>Microbulbiferaceae</taxon>
        <taxon>Microbulbifer</taxon>
    </lineage>
</organism>
<dbReference type="EMBL" id="CP118605">
    <property type="protein sequence ID" value="WGL15303.1"/>
    <property type="molecule type" value="Genomic_DNA"/>
</dbReference>